<reference evidence="5" key="1">
    <citation type="submission" date="2021-08" db="EMBL/GenBank/DDBJ databases">
        <authorList>
            <person name="Zhang H."/>
            <person name="Xu M."/>
            <person name="Yu Z."/>
            <person name="Yang L."/>
            <person name="Cai Y."/>
        </authorList>
    </citation>
    <scope>NUCLEOTIDE SEQUENCE</scope>
    <source>
        <strain evidence="5">CHL1</strain>
    </source>
</reference>
<dbReference type="Gene3D" id="3.40.1670.10">
    <property type="entry name" value="UbiD C-terminal domain-like"/>
    <property type="match status" value="1"/>
</dbReference>
<sequence length="477" mass="53206">MTPFPNADPQSLRGFLNMVRDQHPDHFLRVSEPIETRYQSTSIVFELDRAGRSPVVMFDDIGGKGMPCVTNIAASRKLLAECLSTTEADLPTVFREGSQRYIPCETVDRGAWDEIVFEGEDVDLTRLPIPHQFTVDAAPLHHGRPDHRARPEDRGRHDRLPPPDAEGQEPARRVAAFAPPHARVPPPRRGDGPVAAGRDHARRPPAALHGLDDLCLSAPCAEVRDHRRAVRRALPAGALRRAGPRGPRRRRDRHRGRDPRRRPRAGRPVRRVTGYPSEFTGYASYRSTQNVFVAHRVRMRRDAIFHSVVAGMSKDHILISCITREGEILNALKRNIPNVQAVHVHVPHSTCGAFMAVISLKKIAEGEPQMAAMAALSTELYTKYVIVVDDDVDIFDMNDVFWAIATRVRAEKDIFFVPGCKGAILDPSSDPENFTLTKMGIDATRPTGRDFAERLVISEEERAKARAILERAGVKIG</sequence>
<dbReference type="SUPFAM" id="SSF143968">
    <property type="entry name" value="UbiD C-terminal domain-like"/>
    <property type="match status" value="1"/>
</dbReference>
<dbReference type="Pfam" id="PF20695">
    <property type="entry name" value="UbiD_N"/>
    <property type="match status" value="1"/>
</dbReference>
<dbReference type="InterPro" id="IPR049383">
    <property type="entry name" value="UbiD-like_N"/>
</dbReference>
<dbReference type="PANTHER" id="PTHR30108">
    <property type="entry name" value="3-OCTAPRENYL-4-HYDROXYBENZOATE CARBOXY-LYASE-RELATED"/>
    <property type="match status" value="1"/>
</dbReference>
<feature type="compositionally biased region" description="Low complexity" evidence="2">
    <location>
        <begin position="232"/>
        <end position="241"/>
    </location>
</feature>
<feature type="region of interest" description="Disordered" evidence="2">
    <location>
        <begin position="231"/>
        <end position="273"/>
    </location>
</feature>
<dbReference type="GO" id="GO:0006744">
    <property type="term" value="P:ubiquinone biosynthetic process"/>
    <property type="evidence" value="ECO:0007669"/>
    <property type="project" value="TreeGrafter"/>
</dbReference>
<accession>A0A9E6UP27</accession>
<keyword evidence="6" id="KW-1185">Reference proteome</keyword>
<evidence type="ECO:0000313" key="5">
    <source>
        <dbReference type="EMBL" id="QZO01801.1"/>
    </source>
</evidence>
<dbReference type="Proteomes" id="UP000825701">
    <property type="component" value="Chromosome"/>
</dbReference>
<feature type="region of interest" description="Disordered" evidence="2">
    <location>
        <begin position="135"/>
        <end position="205"/>
    </location>
</feature>
<dbReference type="InterPro" id="IPR049381">
    <property type="entry name" value="UbiD-like_C"/>
</dbReference>
<name>A0A9E6UP27_9HYPH</name>
<dbReference type="EMBL" id="CP081869">
    <property type="protein sequence ID" value="QZO01801.1"/>
    <property type="molecule type" value="Genomic_DNA"/>
</dbReference>
<feature type="compositionally biased region" description="Basic and acidic residues" evidence="2">
    <location>
        <begin position="146"/>
        <end position="161"/>
    </location>
</feature>
<evidence type="ECO:0000313" key="6">
    <source>
        <dbReference type="Proteomes" id="UP000825701"/>
    </source>
</evidence>
<proteinExistence type="inferred from homology"/>
<organism evidence="5 6">
    <name type="scientific">Chenggangzhangella methanolivorans</name>
    <dbReference type="NCBI Taxonomy" id="1437009"/>
    <lineage>
        <taxon>Bacteria</taxon>
        <taxon>Pseudomonadati</taxon>
        <taxon>Pseudomonadota</taxon>
        <taxon>Alphaproteobacteria</taxon>
        <taxon>Hyphomicrobiales</taxon>
        <taxon>Methylopilaceae</taxon>
        <taxon>Chenggangzhangella</taxon>
    </lineage>
</organism>
<evidence type="ECO:0000256" key="2">
    <source>
        <dbReference type="SAM" id="MobiDB-lite"/>
    </source>
</evidence>
<dbReference type="InterPro" id="IPR002830">
    <property type="entry name" value="UbiD"/>
</dbReference>
<evidence type="ECO:0000259" key="4">
    <source>
        <dbReference type="Pfam" id="PF20696"/>
    </source>
</evidence>
<feature type="domain" description="3-octaprenyl-4-hydroxybenzoate carboxy-lyase-like N-terminal" evidence="3">
    <location>
        <begin position="25"/>
        <end position="88"/>
    </location>
</feature>
<protein>
    <submittedName>
        <fullName evidence="5">UbiD family decarboxylase</fullName>
        <ecNumber evidence="5">4.1.1.-</ecNumber>
    </submittedName>
</protein>
<dbReference type="AlphaFoldDB" id="A0A9E6UP27"/>
<dbReference type="Pfam" id="PF20696">
    <property type="entry name" value="UbiD_C"/>
    <property type="match status" value="1"/>
</dbReference>
<dbReference type="PANTHER" id="PTHR30108:SF21">
    <property type="entry name" value="4-HYDROXYBENZOATE DECARBOXYLASE"/>
    <property type="match status" value="1"/>
</dbReference>
<keyword evidence="5" id="KW-0456">Lyase</keyword>
<dbReference type="EC" id="4.1.1.-" evidence="5"/>
<dbReference type="GO" id="GO:0008694">
    <property type="term" value="F:4-hydroxy-3-polyprenylbenzoate decarboxylase activity"/>
    <property type="evidence" value="ECO:0007669"/>
    <property type="project" value="TreeGrafter"/>
</dbReference>
<feature type="compositionally biased region" description="Basic residues" evidence="2">
    <location>
        <begin position="242"/>
        <end position="270"/>
    </location>
</feature>
<dbReference type="KEGG" id="cmet:K6K41_10825"/>
<evidence type="ECO:0000256" key="1">
    <source>
        <dbReference type="ARBA" id="ARBA00010021"/>
    </source>
</evidence>
<evidence type="ECO:0000259" key="3">
    <source>
        <dbReference type="Pfam" id="PF20695"/>
    </source>
</evidence>
<dbReference type="SUPFAM" id="SSF50475">
    <property type="entry name" value="FMN-binding split barrel"/>
    <property type="match status" value="1"/>
</dbReference>
<feature type="domain" description="3-octaprenyl-4-hydroxybenzoate carboxy-lyase-like C-terminal" evidence="4">
    <location>
        <begin position="321"/>
        <end position="443"/>
    </location>
</feature>
<gene>
    <name evidence="5" type="ORF">K6K41_10825</name>
</gene>
<dbReference type="GO" id="GO:0005829">
    <property type="term" value="C:cytosol"/>
    <property type="evidence" value="ECO:0007669"/>
    <property type="project" value="TreeGrafter"/>
</dbReference>
<comment type="similarity">
    <text evidence="1">Belongs to the UbiD family.</text>
</comment>